<dbReference type="PANTHER" id="PTHR31451">
    <property type="match status" value="1"/>
</dbReference>
<name>A0AAW1QPN0_9CHLO</name>
<evidence type="ECO:0000256" key="4">
    <source>
        <dbReference type="ARBA" id="ARBA00012706"/>
    </source>
</evidence>
<evidence type="ECO:0000256" key="8">
    <source>
        <dbReference type="ARBA" id="ARBA00023295"/>
    </source>
</evidence>
<sequence length="494" mass="54170">MTLPSLATTPIKQTTTCQLEEGTYLAALSAAARAVGNRLTFGQAPSPAPLPKQVSWVQRNGTRLQVDGQAFHVVGANRYLLMREAADPAQREAALTVMRAAQDLGINVLRVWAFADGLIRPSALQPLPGQFNEQVFSEGLDYIISQAANFGLRLVLTFTNSFNDSSGGMQEYVSHWFNATGATSITDFYANPLIRTAFKAYVRQILMRRNSITGVNYRDEPSILAWDLAHQAQCPGDDTGDILQEWLQDMATFVKSLDPAHLLTVGLRGYFGAQSAALQDANPYDINAYALGGSLLEGGQVDCSTDISQHSSVPIDLTALEGTAAYWQLCSPACKANITQRWIRTHLQEAAVLDKPLLITQFAKSRPVKDRDALFEMVYSTIYKAALEGLPAAGSLMWQLAPETATDPDGYSVYLSPPTNPINNTWAEPLPQPCQCTGDHERDQRFRNWDLLMQCAVRHTLLPYVGDVDVMNDGWNVTIGLINNNAAEIQALSN</sequence>
<dbReference type="EMBL" id="JALJOR010000002">
    <property type="protein sequence ID" value="KAK9823418.1"/>
    <property type="molecule type" value="Genomic_DNA"/>
</dbReference>
<feature type="domain" description="Glycoside hydrolase family 5" evidence="9">
    <location>
        <begin position="55"/>
        <end position="277"/>
    </location>
</feature>
<dbReference type="PANTHER" id="PTHR31451:SF39">
    <property type="entry name" value="MANNAN ENDO-1,4-BETA-MANNOSIDASE 1"/>
    <property type="match status" value="1"/>
</dbReference>
<keyword evidence="8" id="KW-0326">Glycosidase</keyword>
<dbReference type="SUPFAM" id="SSF51445">
    <property type="entry name" value="(Trans)glycosidases"/>
    <property type="match status" value="1"/>
</dbReference>
<evidence type="ECO:0000256" key="1">
    <source>
        <dbReference type="ARBA" id="ARBA00001678"/>
    </source>
</evidence>
<evidence type="ECO:0000259" key="9">
    <source>
        <dbReference type="Pfam" id="PF26410"/>
    </source>
</evidence>
<dbReference type="AlphaFoldDB" id="A0AAW1QPN0"/>
<evidence type="ECO:0000256" key="6">
    <source>
        <dbReference type="ARBA" id="ARBA00022729"/>
    </source>
</evidence>
<keyword evidence="7" id="KW-0378">Hydrolase</keyword>
<evidence type="ECO:0000313" key="11">
    <source>
        <dbReference type="Proteomes" id="UP001489004"/>
    </source>
</evidence>
<dbReference type="GO" id="GO:0005576">
    <property type="term" value="C:extracellular region"/>
    <property type="evidence" value="ECO:0007669"/>
    <property type="project" value="UniProtKB-SubCell"/>
</dbReference>
<dbReference type="InterPro" id="IPR001547">
    <property type="entry name" value="Glyco_hydro_5"/>
</dbReference>
<evidence type="ECO:0000256" key="2">
    <source>
        <dbReference type="ARBA" id="ARBA00004613"/>
    </source>
</evidence>
<keyword evidence="6" id="KW-0732">Signal</keyword>
<dbReference type="EC" id="3.2.1.78" evidence="4"/>
<dbReference type="Gene3D" id="3.20.20.80">
    <property type="entry name" value="Glycosidases"/>
    <property type="match status" value="1"/>
</dbReference>
<dbReference type="GO" id="GO:0016985">
    <property type="term" value="F:mannan endo-1,4-beta-mannosidase activity"/>
    <property type="evidence" value="ECO:0007669"/>
    <property type="project" value="UniProtKB-EC"/>
</dbReference>
<dbReference type="InterPro" id="IPR045053">
    <property type="entry name" value="MAN-like"/>
</dbReference>
<evidence type="ECO:0000256" key="5">
    <source>
        <dbReference type="ARBA" id="ARBA00022525"/>
    </source>
</evidence>
<keyword evidence="11" id="KW-1185">Reference proteome</keyword>
<dbReference type="InterPro" id="IPR017853">
    <property type="entry name" value="GH"/>
</dbReference>
<evidence type="ECO:0000256" key="3">
    <source>
        <dbReference type="ARBA" id="ARBA00005641"/>
    </source>
</evidence>
<comment type="caution">
    <text evidence="10">The sequence shown here is derived from an EMBL/GenBank/DDBJ whole genome shotgun (WGS) entry which is preliminary data.</text>
</comment>
<dbReference type="Pfam" id="PF26410">
    <property type="entry name" value="GH5_mannosidase"/>
    <property type="match status" value="1"/>
</dbReference>
<proteinExistence type="inferred from homology"/>
<comment type="similarity">
    <text evidence="3">Belongs to the glycosyl hydrolase 5 (cellulase A) family.</text>
</comment>
<comment type="catalytic activity">
    <reaction evidence="1">
        <text>Random hydrolysis of (1-&gt;4)-beta-D-mannosidic linkages in mannans, galactomannans and glucomannans.</text>
        <dbReference type="EC" id="3.2.1.78"/>
    </reaction>
</comment>
<protein>
    <recommendedName>
        <fullName evidence="4">mannan endo-1,4-beta-mannosidase</fullName>
        <ecNumber evidence="4">3.2.1.78</ecNumber>
    </recommendedName>
</protein>
<accession>A0AAW1QPN0</accession>
<evidence type="ECO:0000256" key="7">
    <source>
        <dbReference type="ARBA" id="ARBA00022801"/>
    </source>
</evidence>
<organism evidence="10 11">
    <name type="scientific">[Myrmecia] bisecta</name>
    <dbReference type="NCBI Taxonomy" id="41462"/>
    <lineage>
        <taxon>Eukaryota</taxon>
        <taxon>Viridiplantae</taxon>
        <taxon>Chlorophyta</taxon>
        <taxon>core chlorophytes</taxon>
        <taxon>Trebouxiophyceae</taxon>
        <taxon>Trebouxiales</taxon>
        <taxon>Trebouxiaceae</taxon>
        <taxon>Myrmecia</taxon>
    </lineage>
</organism>
<dbReference type="Proteomes" id="UP001489004">
    <property type="component" value="Unassembled WGS sequence"/>
</dbReference>
<reference evidence="10 11" key="1">
    <citation type="journal article" date="2024" name="Nat. Commun.">
        <title>Phylogenomics reveals the evolutionary origins of lichenization in chlorophyte algae.</title>
        <authorList>
            <person name="Puginier C."/>
            <person name="Libourel C."/>
            <person name="Otte J."/>
            <person name="Skaloud P."/>
            <person name="Haon M."/>
            <person name="Grisel S."/>
            <person name="Petersen M."/>
            <person name="Berrin J.G."/>
            <person name="Delaux P.M."/>
            <person name="Dal Grande F."/>
            <person name="Keller J."/>
        </authorList>
    </citation>
    <scope>NUCLEOTIDE SEQUENCE [LARGE SCALE GENOMIC DNA]</scope>
    <source>
        <strain evidence="10 11">SAG 2043</strain>
    </source>
</reference>
<comment type="subcellular location">
    <subcellularLocation>
        <location evidence="2">Secreted</location>
    </subcellularLocation>
</comment>
<gene>
    <name evidence="10" type="ORF">WJX72_002615</name>
</gene>
<evidence type="ECO:0000313" key="10">
    <source>
        <dbReference type="EMBL" id="KAK9823418.1"/>
    </source>
</evidence>
<keyword evidence="5" id="KW-0964">Secreted</keyword>